<dbReference type="InterPro" id="IPR014001">
    <property type="entry name" value="Helicase_ATP-bd"/>
</dbReference>
<gene>
    <name evidence="15" type="ORF">HMPREF0653_01815</name>
</gene>
<keyword evidence="8" id="KW-0413">Isomerase</keyword>
<evidence type="ECO:0000256" key="2">
    <source>
        <dbReference type="ARBA" id="ARBA00022723"/>
    </source>
</evidence>
<dbReference type="PROSITE" id="PS51192">
    <property type="entry name" value="HELICASE_ATP_BIND_1"/>
    <property type="match status" value="1"/>
</dbReference>
<dbReference type="Pfam" id="PF16124">
    <property type="entry name" value="RecQ_Zn_bind"/>
    <property type="match status" value="1"/>
</dbReference>
<dbReference type="SMART" id="SM00487">
    <property type="entry name" value="DEXDc"/>
    <property type="match status" value="1"/>
</dbReference>
<dbReference type="NCBIfam" id="TIGR00614">
    <property type="entry name" value="recQ_fam"/>
    <property type="match status" value="1"/>
</dbReference>
<evidence type="ECO:0000256" key="1">
    <source>
        <dbReference type="ARBA" id="ARBA00005446"/>
    </source>
</evidence>
<keyword evidence="7" id="KW-0238">DNA-binding</keyword>
<comment type="caution">
    <text evidence="15">The sequence shown here is derived from an EMBL/GenBank/DDBJ whole genome shotgun (WGS) entry which is preliminary data.</text>
</comment>
<evidence type="ECO:0000256" key="3">
    <source>
        <dbReference type="ARBA" id="ARBA00022741"/>
    </source>
</evidence>
<feature type="domain" description="Helicase ATP-binding" evidence="13">
    <location>
        <begin position="26"/>
        <end position="194"/>
    </location>
</feature>
<evidence type="ECO:0000256" key="6">
    <source>
        <dbReference type="ARBA" id="ARBA00022840"/>
    </source>
</evidence>
<evidence type="ECO:0000256" key="8">
    <source>
        <dbReference type="ARBA" id="ARBA00023235"/>
    </source>
</evidence>
<keyword evidence="4" id="KW-0378">Hydrolase</keyword>
<dbReference type="PROSITE" id="PS51194">
    <property type="entry name" value="HELICASE_CTER"/>
    <property type="match status" value="1"/>
</dbReference>
<evidence type="ECO:0000256" key="4">
    <source>
        <dbReference type="ARBA" id="ARBA00022801"/>
    </source>
</evidence>
<dbReference type="CDD" id="cd17920">
    <property type="entry name" value="DEXHc_RecQ"/>
    <property type="match status" value="1"/>
</dbReference>
<dbReference type="InterPro" id="IPR027417">
    <property type="entry name" value="P-loop_NTPase"/>
</dbReference>
<dbReference type="PANTHER" id="PTHR13710">
    <property type="entry name" value="DNA HELICASE RECQ FAMILY MEMBER"/>
    <property type="match status" value="1"/>
</dbReference>
<feature type="domain" description="Helicase C-terminal" evidence="14">
    <location>
        <begin position="215"/>
        <end position="365"/>
    </location>
</feature>
<dbReference type="GO" id="GO:0004386">
    <property type="term" value="F:helicase activity"/>
    <property type="evidence" value="ECO:0007669"/>
    <property type="project" value="UniProtKB-KW"/>
</dbReference>
<evidence type="ECO:0000256" key="7">
    <source>
        <dbReference type="ARBA" id="ARBA00023125"/>
    </source>
</evidence>
<accession>A0ABN0NQZ4</accession>
<comment type="catalytic activity">
    <reaction evidence="9">
        <text>Couples ATP hydrolysis with the unwinding of duplex DNA by translocating in the 3'-5' direction.</text>
        <dbReference type="EC" id="5.6.2.4"/>
    </reaction>
</comment>
<dbReference type="InterPro" id="IPR001650">
    <property type="entry name" value="Helicase_C-like"/>
</dbReference>
<protein>
    <recommendedName>
        <fullName evidence="11">ATP-dependent DNA helicase RecQ</fullName>
        <ecNumber evidence="10">5.6.2.4</ecNumber>
    </recommendedName>
    <alternativeName>
        <fullName evidence="12">DNA 3'-5' helicase RecQ</fullName>
    </alternativeName>
</protein>
<evidence type="ECO:0000256" key="10">
    <source>
        <dbReference type="ARBA" id="ARBA00034808"/>
    </source>
</evidence>
<proteinExistence type="inferred from homology"/>
<dbReference type="InterPro" id="IPR036388">
    <property type="entry name" value="WH-like_DNA-bd_sf"/>
</dbReference>
<dbReference type="Proteomes" id="UP000016660">
    <property type="component" value="Unassembled WGS sequence"/>
</dbReference>
<dbReference type="InterPro" id="IPR032284">
    <property type="entry name" value="RecQ_Zn-bd"/>
</dbReference>
<dbReference type="Pfam" id="PF00271">
    <property type="entry name" value="Helicase_C"/>
    <property type="match status" value="1"/>
</dbReference>
<evidence type="ECO:0000259" key="13">
    <source>
        <dbReference type="PROSITE" id="PS51192"/>
    </source>
</evidence>
<keyword evidence="6" id="KW-0067">ATP-binding</keyword>
<dbReference type="InterPro" id="IPR011545">
    <property type="entry name" value="DEAD/DEAH_box_helicase_dom"/>
</dbReference>
<organism evidence="15 16">
    <name type="scientific">Prevotella disiens JCM 6334 = ATCC 29426</name>
    <dbReference type="NCBI Taxonomy" id="1235811"/>
    <lineage>
        <taxon>Bacteria</taxon>
        <taxon>Pseudomonadati</taxon>
        <taxon>Bacteroidota</taxon>
        <taxon>Bacteroidia</taxon>
        <taxon>Bacteroidales</taxon>
        <taxon>Prevotellaceae</taxon>
        <taxon>Prevotella</taxon>
    </lineage>
</organism>
<evidence type="ECO:0000313" key="16">
    <source>
        <dbReference type="Proteomes" id="UP000016660"/>
    </source>
</evidence>
<dbReference type="EC" id="5.6.2.4" evidence="10"/>
<comment type="similarity">
    <text evidence="1">Belongs to the helicase family. RecQ subfamily.</text>
</comment>
<keyword evidence="5 15" id="KW-0347">Helicase</keyword>
<dbReference type="SUPFAM" id="SSF52540">
    <property type="entry name" value="P-loop containing nucleoside triphosphate hydrolases"/>
    <property type="match status" value="1"/>
</dbReference>
<sequence length="637" mass="72863">MVMTYKEILQKYWGYPNFRGIQSELVESIGSGRDTLGLMPTGGGKSITFQVPALAKEGVCIVITPLISLMKDQVDNLQRRHIKAAAIFSGMQQHEIISTLENCIFGGIKLLYVSPERLSSELFQAKLKHIKVSFITVDEAHCISQWGYNFRPSYLEIIKIRALLPNVPVLALTATATPKVVKDIQKRLGFAQENTFQMSFARSNLAYVKRNAQDKFEEMVHILQSVQGCAIVYCRSRRRTKEAAQYLLANNISATWYHAGLEYTVKETRQNDWQADKVRVMVATNAFGMGIDKANVRIVIHLDPPNSIEAYFQEAGRAGRDGEKSYAIMLYTKDTDEQKLRKRVGETFPPKETITEIYNQLAYFYQIGVGSGYGATFELPIDKFCITYGHFPIYVNAALQILTRAGYINYDPDPDNKARVKFILSRNELYKLGEQSKAENDVITQLLRIYGGLFVDYCFIDESYIAERAGLDRNTTYQTLKELSRKRIIKFIPRKNIPLITYLRDRVDGAELLLSPDVYEERKEKFEERIASMISYLQTDYTCRSRQLLRYFGEEKSDNCGVCDVCLAHKKEEKALNKELRKAILGLLADNNKHHITELKAFEPQSTTTNDEKLDKVLAEMLDEEEISMDGNYIYKP</sequence>
<dbReference type="EMBL" id="AWUY01000165">
    <property type="protein sequence ID" value="ERJ75585.1"/>
    <property type="molecule type" value="Genomic_DNA"/>
</dbReference>
<dbReference type="Gene3D" id="3.40.50.300">
    <property type="entry name" value="P-loop containing nucleotide triphosphate hydrolases"/>
    <property type="match status" value="2"/>
</dbReference>
<keyword evidence="16" id="KW-1185">Reference proteome</keyword>
<keyword evidence="3" id="KW-0547">Nucleotide-binding</keyword>
<evidence type="ECO:0000256" key="12">
    <source>
        <dbReference type="ARBA" id="ARBA00044550"/>
    </source>
</evidence>
<evidence type="ECO:0000256" key="9">
    <source>
        <dbReference type="ARBA" id="ARBA00034617"/>
    </source>
</evidence>
<evidence type="ECO:0000313" key="15">
    <source>
        <dbReference type="EMBL" id="ERJ75585.1"/>
    </source>
</evidence>
<evidence type="ECO:0000256" key="5">
    <source>
        <dbReference type="ARBA" id="ARBA00022806"/>
    </source>
</evidence>
<keyword evidence="2" id="KW-0479">Metal-binding</keyword>
<evidence type="ECO:0000259" key="14">
    <source>
        <dbReference type="PROSITE" id="PS51194"/>
    </source>
</evidence>
<dbReference type="Gene3D" id="1.10.10.10">
    <property type="entry name" value="Winged helix-like DNA-binding domain superfamily/Winged helix DNA-binding domain"/>
    <property type="match status" value="1"/>
</dbReference>
<reference evidence="15 16" key="1">
    <citation type="submission" date="2013-06" db="EMBL/GenBank/DDBJ databases">
        <authorList>
            <person name="Weinstock G."/>
            <person name="Sodergren E."/>
            <person name="Lobos E.A."/>
            <person name="Fulton L."/>
            <person name="Fulton R."/>
            <person name="Courtney L."/>
            <person name="Fronick C."/>
            <person name="O'Laughlin M."/>
            <person name="Godfrey J."/>
            <person name="Wilson R.M."/>
            <person name="Miner T."/>
            <person name="Farmer C."/>
            <person name="Delehaunty K."/>
            <person name="Cordes M."/>
            <person name="Minx P."/>
            <person name="Tomlinson C."/>
            <person name="Chen J."/>
            <person name="Wollam A."/>
            <person name="Pepin K.H."/>
            <person name="Bhonagiri V."/>
            <person name="Zhang X."/>
            <person name="Warren W."/>
            <person name="Mitreva M."/>
            <person name="Mardis E.R."/>
            <person name="Wilson R.K."/>
        </authorList>
    </citation>
    <scope>NUCLEOTIDE SEQUENCE [LARGE SCALE GENOMIC DNA]</scope>
    <source>
        <strain evidence="15 16">ATCC 29426</strain>
    </source>
</reference>
<dbReference type="InterPro" id="IPR004589">
    <property type="entry name" value="DNA_helicase_ATP-dep_RecQ"/>
</dbReference>
<dbReference type="SMART" id="SM00490">
    <property type="entry name" value="HELICc"/>
    <property type="match status" value="1"/>
</dbReference>
<dbReference type="Pfam" id="PF00270">
    <property type="entry name" value="DEAD"/>
    <property type="match status" value="1"/>
</dbReference>
<name>A0ABN0NQZ4_9BACT</name>
<evidence type="ECO:0000256" key="11">
    <source>
        <dbReference type="ARBA" id="ARBA00044535"/>
    </source>
</evidence>
<dbReference type="PANTHER" id="PTHR13710:SF105">
    <property type="entry name" value="ATP-DEPENDENT DNA HELICASE Q1"/>
    <property type="match status" value="1"/>
</dbReference>